<feature type="transmembrane region" description="Helical" evidence="1">
    <location>
        <begin position="36"/>
        <end position="62"/>
    </location>
</feature>
<reference evidence="3" key="1">
    <citation type="submission" date="2019-08" db="EMBL/GenBank/DDBJ databases">
        <title>The improved chromosome-level genome for the pearl oyster Pinctada fucata martensii using PacBio sequencing and Hi-C.</title>
        <authorList>
            <person name="Zheng Z."/>
        </authorList>
    </citation>
    <scope>NUCLEOTIDE SEQUENCE</scope>
    <source>
        <strain evidence="3">ZZ-2019</strain>
        <tissue evidence="3">Adductor muscle</tissue>
    </source>
</reference>
<dbReference type="InterPro" id="IPR005135">
    <property type="entry name" value="Endo/exonuclease/phosphatase"/>
</dbReference>
<dbReference type="Proteomes" id="UP001186944">
    <property type="component" value="Unassembled WGS sequence"/>
</dbReference>
<evidence type="ECO:0000259" key="2">
    <source>
        <dbReference type="PROSITE" id="PS50878"/>
    </source>
</evidence>
<dbReference type="Pfam" id="PF03372">
    <property type="entry name" value="Exo_endo_phos"/>
    <property type="match status" value="1"/>
</dbReference>
<keyword evidence="1" id="KW-0812">Transmembrane</keyword>
<proteinExistence type="predicted"/>
<keyword evidence="1" id="KW-1133">Transmembrane helix</keyword>
<dbReference type="PANTHER" id="PTHR47510">
    <property type="entry name" value="REVERSE TRANSCRIPTASE DOMAIN-CONTAINING PROTEIN"/>
    <property type="match status" value="1"/>
</dbReference>
<evidence type="ECO:0000313" key="3">
    <source>
        <dbReference type="EMBL" id="KAK3098381.1"/>
    </source>
</evidence>
<dbReference type="InterPro" id="IPR000477">
    <property type="entry name" value="RT_dom"/>
</dbReference>
<keyword evidence="4" id="KW-1185">Reference proteome</keyword>
<dbReference type="AlphaFoldDB" id="A0AA88Y611"/>
<dbReference type="Gene3D" id="3.60.10.10">
    <property type="entry name" value="Endonuclease/exonuclease/phosphatase"/>
    <property type="match status" value="1"/>
</dbReference>
<organism evidence="3 4">
    <name type="scientific">Pinctada imbricata</name>
    <name type="common">Atlantic pearl-oyster</name>
    <name type="synonym">Pinctada martensii</name>
    <dbReference type="NCBI Taxonomy" id="66713"/>
    <lineage>
        <taxon>Eukaryota</taxon>
        <taxon>Metazoa</taxon>
        <taxon>Spiralia</taxon>
        <taxon>Lophotrochozoa</taxon>
        <taxon>Mollusca</taxon>
        <taxon>Bivalvia</taxon>
        <taxon>Autobranchia</taxon>
        <taxon>Pteriomorphia</taxon>
        <taxon>Pterioida</taxon>
        <taxon>Pterioidea</taxon>
        <taxon>Pteriidae</taxon>
        <taxon>Pinctada</taxon>
    </lineage>
</organism>
<evidence type="ECO:0000256" key="1">
    <source>
        <dbReference type="SAM" id="Phobius"/>
    </source>
</evidence>
<dbReference type="PROSITE" id="PS50878">
    <property type="entry name" value="RT_POL"/>
    <property type="match status" value="1"/>
</dbReference>
<keyword evidence="1" id="KW-0472">Membrane</keyword>
<evidence type="ECO:0000313" key="4">
    <source>
        <dbReference type="Proteomes" id="UP001186944"/>
    </source>
</evidence>
<dbReference type="EMBL" id="VSWD01000007">
    <property type="protein sequence ID" value="KAK3098381.1"/>
    <property type="molecule type" value="Genomic_DNA"/>
</dbReference>
<dbReference type="Pfam" id="PF00078">
    <property type="entry name" value="RVT_1"/>
    <property type="match status" value="1"/>
</dbReference>
<comment type="caution">
    <text evidence="3">The sequence shown here is derived from an EMBL/GenBank/DDBJ whole genome shotgun (WGS) entry which is preliminary data.</text>
</comment>
<dbReference type="SUPFAM" id="SSF56672">
    <property type="entry name" value="DNA/RNA polymerases"/>
    <property type="match status" value="1"/>
</dbReference>
<dbReference type="InterPro" id="IPR043502">
    <property type="entry name" value="DNA/RNA_pol_sf"/>
</dbReference>
<sequence>MPIDSVNHRLRTGLFYPVSSTYYCYRKLSHADVPSIYFHIILTVIFQVLFLLTITCNVLCLICKASLRYIHYLVLEGNLTQLNEDLSIIILFCNTLSLLRCGDIHPNPGPIQVEDIGDTSSLFNSSKSSVYDNKNVSFIHYNVQSIKNKLSLIESELCDFDILAFTETWLNINDTPSSVEIPDFAPPFSYVRHNRVGGGVSVYIKPHLQPKRRHDLEIVDIESVWVEININNKKLLLGTFYRPPDSSSHLWQHIEHSFDLALNSGVENTLVLGDFNENLLDSKKLNFKSIIDSSGFTQLVKDPTHYTESSNSLIDVVLTNKPNLLKNVQVADPFLGSEIRFHCPVVGNVDFLSYKSSTFKRRIWQYDKANFEEFRNHLSTSGLDSLITQDGDINDEVKCLTQILMDSASKSIPNKTVIIRKNEKPWLHNELRKMIRQRKRLYKRAKKFNTPYHWSKYKIHRNKCNKENLHSKEIYYDKLKQSLTDKNLSPKQWWKIVNSFIGKSKTSQIPIINHDNGCVSDNKEKATLFNEYFSSQATVDDSNAFLPPPPDDPVYELLSDITISESDILDILSSLDTTKACGPDHVNGILLKEAAALLSDPLSKLFNKSLSKCVFPSDWKLANVSPVFKKDNPSFIQNYRPISLLNILGKVFEKCVFKYLYNYLRDNSILSKHQSGFCRGDSTVNQLLYILDDISKAVDLGKEVRAIFCDISKAFDRVWHSGLLYKLSSIGISGNLLSWFHSYLSNRKQRVVINGSESEWRQISAGVPQGSILGPILFLIYINDIVQDIHATVKLFADDTSLYIVVDTPDIAANQLNSDLDKIHSWSSKWLVDFNPAKTESVLFSRKRNQQQHPQLFFNNTNINEVNNHRHLGLNLSCDLTWDNHVDNIISKVVPKLNVLRKLKFQLDRVSLRKIYFSHIRPVLEYADVVWDFLPVRLIRRLENINLEAARIITGATKYVSHHSLYAELNLESLSDRRRKHRLIMFYKIVNGLTPTYLTELLPSQHQDTHTYPTRSRSNFMHLHSRTNLYRNSFFPQTVRDWNNIPEYIRSKPSLSSFKSYLFKDKPEPPYYNIGNRKSQIQHARLRMNCSPLKSTLFQKNLVDSPFCSCNSSIVETTKHFLLDCPKYSSIRNSTLDLLPYDINLDTLLYGDENLSNDENSTIFKSVHNYIHLSKRFEQN</sequence>
<dbReference type="CDD" id="cd01650">
    <property type="entry name" value="RT_nLTR_like"/>
    <property type="match status" value="1"/>
</dbReference>
<feature type="domain" description="Reverse transcriptase" evidence="2">
    <location>
        <begin position="608"/>
        <end position="863"/>
    </location>
</feature>
<dbReference type="SUPFAM" id="SSF56219">
    <property type="entry name" value="DNase I-like"/>
    <property type="match status" value="1"/>
</dbReference>
<name>A0AA88Y611_PINIB</name>
<dbReference type="GO" id="GO:0003824">
    <property type="term" value="F:catalytic activity"/>
    <property type="evidence" value="ECO:0007669"/>
    <property type="project" value="InterPro"/>
</dbReference>
<gene>
    <name evidence="3" type="ORF">FSP39_018968</name>
</gene>
<accession>A0AA88Y611</accession>
<dbReference type="InterPro" id="IPR036691">
    <property type="entry name" value="Endo/exonu/phosph_ase_sf"/>
</dbReference>
<protein>
    <recommendedName>
        <fullName evidence="2">Reverse transcriptase domain-containing protein</fullName>
    </recommendedName>
</protein>
<dbReference type="PANTHER" id="PTHR47510:SF3">
    <property type="entry name" value="ENDO_EXONUCLEASE_PHOSPHATASE DOMAIN-CONTAINING PROTEIN"/>
    <property type="match status" value="1"/>
</dbReference>